<dbReference type="InterPro" id="IPR008930">
    <property type="entry name" value="Terpenoid_cyclase/PrenylTrfase"/>
</dbReference>
<sequence>MSNVNAICRRKHAKFFMRFLDLLPSRLASHDSTRVTIAFFAVCGLDILNSLDTIQPATVETIIDWLYRYQVVSKEGEVECSGFQGSSTINTSVPNENITKYKWGHLAMTYTAIATLVTLGDDLKRLNRKAIIKGVAAVQRDDGSFSASVEGNEYDMRFVYCAAAICAMLNDWGTVNKEKMAEYILKSIRYDYGVSQHFEMEAHGGTTFCAIAALQLSGQLDKLSPETIEGMKRWLIFRQIDGFQGRPNKPVDTCYSFWIGASLKILNAFHLTDYEENRSYILSTQNTTVGGFSKWPDSMTDPFHTYFGLCGLSFVNEPGILEIMPSLNISMRAYKKLKELQGHWAPQEPEECSNCSIIDIE</sequence>
<dbReference type="EC" id="2.5.1.59" evidence="4"/>
<dbReference type="SUPFAM" id="SSF48239">
    <property type="entry name" value="Terpenoid cyclases/Protein prenyltransferases"/>
    <property type="match status" value="1"/>
</dbReference>
<dbReference type="OMA" id="RWCLMRQ"/>
<dbReference type="Gene3D" id="1.50.10.20">
    <property type="match status" value="1"/>
</dbReference>
<name>A0A7R8UFM7_HERIL</name>
<protein>
    <recommendedName>
        <fullName evidence="5">Geranylgeranyl transferase type-1 subunit beta</fullName>
        <ecNumber evidence="4">2.5.1.59</ecNumber>
    </recommendedName>
    <alternativeName>
        <fullName evidence="12">Geranylgeranyl transferase type I subunit beta</fullName>
    </alternativeName>
    <alternativeName>
        <fullName evidence="15">Type I protein geranyl-geranyltransferase subunit beta</fullName>
    </alternativeName>
</protein>
<evidence type="ECO:0000256" key="8">
    <source>
        <dbReference type="ARBA" id="ARBA00022723"/>
    </source>
</evidence>
<dbReference type="PANTHER" id="PTHR11774:SF4">
    <property type="entry name" value="GERANYLGERANYL TRANSFERASE TYPE-1 SUBUNIT BETA"/>
    <property type="match status" value="1"/>
</dbReference>
<keyword evidence="6" id="KW-0637">Prenyltransferase</keyword>
<feature type="domain" description="Prenyltransferase alpha-alpha toroid" evidence="16">
    <location>
        <begin position="9"/>
        <end position="329"/>
    </location>
</feature>
<evidence type="ECO:0000256" key="2">
    <source>
        <dbReference type="ARBA" id="ARBA00001947"/>
    </source>
</evidence>
<organism evidence="17 18">
    <name type="scientific">Hermetia illucens</name>
    <name type="common">Black soldier fly</name>
    <dbReference type="NCBI Taxonomy" id="343691"/>
    <lineage>
        <taxon>Eukaryota</taxon>
        <taxon>Metazoa</taxon>
        <taxon>Ecdysozoa</taxon>
        <taxon>Arthropoda</taxon>
        <taxon>Hexapoda</taxon>
        <taxon>Insecta</taxon>
        <taxon>Pterygota</taxon>
        <taxon>Neoptera</taxon>
        <taxon>Endopterygota</taxon>
        <taxon>Diptera</taxon>
        <taxon>Brachycera</taxon>
        <taxon>Stratiomyomorpha</taxon>
        <taxon>Stratiomyidae</taxon>
        <taxon>Hermetiinae</taxon>
        <taxon>Hermetia</taxon>
    </lineage>
</organism>
<evidence type="ECO:0000256" key="13">
    <source>
        <dbReference type="ARBA" id="ARBA00050428"/>
    </source>
</evidence>
<evidence type="ECO:0000256" key="3">
    <source>
        <dbReference type="ARBA" id="ARBA00010497"/>
    </source>
</evidence>
<evidence type="ECO:0000256" key="12">
    <source>
        <dbReference type="ARBA" id="ARBA00031713"/>
    </source>
</evidence>
<comment type="catalytic activity">
    <reaction evidence="13">
        <text>geranylgeranyl diphosphate + L-cysteinyl-[protein] = S-geranylgeranyl-L-cysteinyl-[protein] + diphosphate</text>
        <dbReference type="Rhea" id="RHEA:21240"/>
        <dbReference type="Rhea" id="RHEA-COMP:10131"/>
        <dbReference type="Rhea" id="RHEA-COMP:11537"/>
        <dbReference type="ChEBI" id="CHEBI:29950"/>
        <dbReference type="ChEBI" id="CHEBI:33019"/>
        <dbReference type="ChEBI" id="CHEBI:57533"/>
        <dbReference type="ChEBI" id="CHEBI:86021"/>
        <dbReference type="EC" id="2.5.1.59"/>
    </reaction>
</comment>
<dbReference type="InParanoid" id="A0A7R8UFM7"/>
<keyword evidence="8" id="KW-0479">Metal-binding</keyword>
<proteinExistence type="inferred from homology"/>
<dbReference type="EMBL" id="LR899009">
    <property type="protein sequence ID" value="CAD7079692.1"/>
    <property type="molecule type" value="Genomic_DNA"/>
</dbReference>
<evidence type="ECO:0000256" key="11">
    <source>
        <dbReference type="ARBA" id="ARBA00022842"/>
    </source>
</evidence>
<reference evidence="17 18" key="1">
    <citation type="submission" date="2020-11" db="EMBL/GenBank/DDBJ databases">
        <authorList>
            <person name="Wallbank WR R."/>
            <person name="Pardo Diaz C."/>
            <person name="Kozak K."/>
            <person name="Martin S."/>
            <person name="Jiggins C."/>
            <person name="Moest M."/>
            <person name="Warren A I."/>
            <person name="Generalovic N T."/>
            <person name="Byers J.R.P. K."/>
            <person name="Montejo-Kovacevich G."/>
            <person name="Yen C E."/>
        </authorList>
    </citation>
    <scope>NUCLEOTIDE SEQUENCE [LARGE SCALE GENOMIC DNA]</scope>
</reference>
<evidence type="ECO:0000256" key="4">
    <source>
        <dbReference type="ARBA" id="ARBA00012700"/>
    </source>
</evidence>
<evidence type="ECO:0000256" key="5">
    <source>
        <dbReference type="ARBA" id="ARBA00020603"/>
    </source>
</evidence>
<evidence type="ECO:0000256" key="1">
    <source>
        <dbReference type="ARBA" id="ARBA00001946"/>
    </source>
</evidence>
<comment type="similarity">
    <text evidence="3">Belongs to the protein prenyltransferase subunit beta family.</text>
</comment>
<dbReference type="InterPro" id="IPR045089">
    <property type="entry name" value="PGGT1B-like"/>
</dbReference>
<gene>
    <name evidence="17" type="ORF">HERILL_LOCUS2896</name>
</gene>
<evidence type="ECO:0000256" key="6">
    <source>
        <dbReference type="ARBA" id="ARBA00022602"/>
    </source>
</evidence>
<dbReference type="FunFam" id="1.50.10.20:FF:000005">
    <property type="entry name" value="Geranylgeranyl transferase type-1 subunit beta"/>
    <property type="match status" value="1"/>
</dbReference>
<evidence type="ECO:0000256" key="7">
    <source>
        <dbReference type="ARBA" id="ARBA00022679"/>
    </source>
</evidence>
<dbReference type="OrthoDB" id="24893at2759"/>
<evidence type="ECO:0000313" key="17">
    <source>
        <dbReference type="EMBL" id="CAD7079692.1"/>
    </source>
</evidence>
<evidence type="ECO:0000256" key="10">
    <source>
        <dbReference type="ARBA" id="ARBA00022833"/>
    </source>
</evidence>
<dbReference type="CDD" id="cd02895">
    <property type="entry name" value="GGTase-I"/>
    <property type="match status" value="1"/>
</dbReference>
<evidence type="ECO:0000256" key="15">
    <source>
        <dbReference type="ARBA" id="ARBA00078363"/>
    </source>
</evidence>
<dbReference type="PANTHER" id="PTHR11774">
    <property type="entry name" value="GERANYLGERANYL TRANSFERASE TYPE BETA SUBUNIT"/>
    <property type="match status" value="1"/>
</dbReference>
<dbReference type="FunCoup" id="A0A7R8UFM7">
    <property type="interactions" value="242"/>
</dbReference>
<dbReference type="Proteomes" id="UP000594454">
    <property type="component" value="Chromosome 1"/>
</dbReference>
<comment type="cofactor">
    <cofactor evidence="2">
        <name>Zn(2+)</name>
        <dbReference type="ChEBI" id="CHEBI:29105"/>
    </cofactor>
</comment>
<comment type="subunit">
    <text evidence="14">Heterodimer of FNTA and PGGT1B. PGGT1B mediates interaction with substrate peptides.</text>
</comment>
<keyword evidence="18" id="KW-1185">Reference proteome</keyword>
<evidence type="ECO:0000313" key="18">
    <source>
        <dbReference type="Proteomes" id="UP000594454"/>
    </source>
</evidence>
<keyword evidence="9" id="KW-0677">Repeat</keyword>
<dbReference type="GO" id="GO:0004662">
    <property type="term" value="F:CAAX-protein geranylgeranyltransferase activity"/>
    <property type="evidence" value="ECO:0007669"/>
    <property type="project" value="UniProtKB-EC"/>
</dbReference>
<evidence type="ECO:0000259" key="16">
    <source>
        <dbReference type="Pfam" id="PF00432"/>
    </source>
</evidence>
<keyword evidence="10" id="KW-0862">Zinc</keyword>
<dbReference type="Pfam" id="PF00432">
    <property type="entry name" value="Prenyltrans"/>
    <property type="match status" value="1"/>
</dbReference>
<comment type="cofactor">
    <cofactor evidence="1">
        <name>Mg(2+)</name>
        <dbReference type="ChEBI" id="CHEBI:18420"/>
    </cofactor>
</comment>
<keyword evidence="7" id="KW-0808">Transferase</keyword>
<keyword evidence="11" id="KW-0460">Magnesium</keyword>
<evidence type="ECO:0000256" key="14">
    <source>
        <dbReference type="ARBA" id="ARBA00065714"/>
    </source>
</evidence>
<dbReference type="InterPro" id="IPR041960">
    <property type="entry name" value="GGTase_I_beta"/>
</dbReference>
<dbReference type="GO" id="GO:0046872">
    <property type="term" value="F:metal ion binding"/>
    <property type="evidence" value="ECO:0007669"/>
    <property type="project" value="UniProtKB-KW"/>
</dbReference>
<evidence type="ECO:0000256" key="9">
    <source>
        <dbReference type="ARBA" id="ARBA00022737"/>
    </source>
</evidence>
<dbReference type="GO" id="GO:0005953">
    <property type="term" value="C:CAAX-protein geranylgeranyltransferase complex"/>
    <property type="evidence" value="ECO:0007669"/>
    <property type="project" value="InterPro"/>
</dbReference>
<dbReference type="AlphaFoldDB" id="A0A7R8UFM7"/>
<accession>A0A7R8UFM7</accession>
<dbReference type="InterPro" id="IPR001330">
    <property type="entry name" value="Prenyltrans"/>
</dbReference>